<comment type="similarity">
    <text evidence="2">Belongs to the NIP7 family.</text>
</comment>
<dbReference type="InterPro" id="IPR002478">
    <property type="entry name" value="PUA"/>
</dbReference>
<gene>
    <name evidence="8" type="primary">NIP7</name>
    <name evidence="8" type="ORF">C6P46_003206</name>
</gene>
<dbReference type="PROSITE" id="PS50890">
    <property type="entry name" value="PUA"/>
    <property type="match status" value="1"/>
</dbReference>
<dbReference type="InterPro" id="IPR055359">
    <property type="entry name" value="Nip7_N_euk"/>
</dbReference>
<dbReference type="AlphaFoldDB" id="A0A9P6W372"/>
<dbReference type="OrthoDB" id="27490at2759"/>
<comment type="subcellular location">
    <subcellularLocation>
        <location evidence="1">Nucleus</location>
        <location evidence="1">Nucleolus</location>
    </subcellularLocation>
</comment>
<feature type="domain" description="PUA" evidence="7">
    <location>
        <begin position="199"/>
        <end position="274"/>
    </location>
</feature>
<dbReference type="SUPFAM" id="SSF88697">
    <property type="entry name" value="PUA domain-like"/>
    <property type="match status" value="1"/>
</dbReference>
<evidence type="ECO:0000256" key="6">
    <source>
        <dbReference type="ARBA" id="ARBA00054591"/>
    </source>
</evidence>
<dbReference type="EMBL" id="PUHQ01000025">
    <property type="protein sequence ID" value="KAG0662701.1"/>
    <property type="molecule type" value="Genomic_DNA"/>
</dbReference>
<dbReference type="GO" id="GO:0003723">
    <property type="term" value="F:RNA binding"/>
    <property type="evidence" value="ECO:0007669"/>
    <property type="project" value="UniProtKB-KW"/>
</dbReference>
<dbReference type="GO" id="GO:0005730">
    <property type="term" value="C:nucleolus"/>
    <property type="evidence" value="ECO:0007669"/>
    <property type="project" value="UniProtKB-SubCell"/>
</dbReference>
<dbReference type="GO" id="GO:1902626">
    <property type="term" value="P:assembly of large subunit precursor of preribosome"/>
    <property type="evidence" value="ECO:0007669"/>
    <property type="project" value="UniProtKB-ARBA"/>
</dbReference>
<protein>
    <submittedName>
        <fullName evidence="8">Ribosome biosynthesis protein nip7</fullName>
    </submittedName>
</protein>
<dbReference type="Proteomes" id="UP000777482">
    <property type="component" value="Unassembled WGS sequence"/>
</dbReference>
<proteinExistence type="inferred from homology"/>
<dbReference type="InterPro" id="IPR005155">
    <property type="entry name" value="UPF0113_PUA"/>
</dbReference>
<comment type="caution">
    <text evidence="8">The sequence shown here is derived from an EMBL/GenBank/DDBJ whole genome shotgun (WGS) entry which is preliminary data.</text>
</comment>
<dbReference type="Pfam" id="PF17833">
    <property type="entry name" value="pre-PUA_NIP7"/>
    <property type="match status" value="1"/>
</dbReference>
<dbReference type="InterPro" id="IPR015947">
    <property type="entry name" value="PUA-like_sf"/>
</dbReference>
<evidence type="ECO:0000313" key="8">
    <source>
        <dbReference type="EMBL" id="KAG0662701.1"/>
    </source>
</evidence>
<keyword evidence="3" id="KW-0690">Ribosome biogenesis</keyword>
<organism evidence="8 9">
    <name type="scientific">Rhodotorula mucilaginosa</name>
    <name type="common">Yeast</name>
    <name type="synonym">Rhodotorula rubra</name>
    <dbReference type="NCBI Taxonomy" id="5537"/>
    <lineage>
        <taxon>Eukaryota</taxon>
        <taxon>Fungi</taxon>
        <taxon>Dikarya</taxon>
        <taxon>Basidiomycota</taxon>
        <taxon>Pucciniomycotina</taxon>
        <taxon>Microbotryomycetes</taxon>
        <taxon>Sporidiobolales</taxon>
        <taxon>Sporidiobolaceae</taxon>
        <taxon>Rhodotorula</taxon>
    </lineage>
</organism>
<dbReference type="Gene3D" id="2.30.130.10">
    <property type="entry name" value="PUA domain"/>
    <property type="match status" value="1"/>
</dbReference>
<keyword evidence="5" id="KW-0539">Nucleus</keyword>
<evidence type="ECO:0000313" key="9">
    <source>
        <dbReference type="Proteomes" id="UP000777482"/>
    </source>
</evidence>
<dbReference type="SUPFAM" id="SSF88802">
    <property type="entry name" value="Pre-PUA domain"/>
    <property type="match status" value="1"/>
</dbReference>
<evidence type="ECO:0000259" key="7">
    <source>
        <dbReference type="SMART" id="SM00359"/>
    </source>
</evidence>
<keyword evidence="4" id="KW-0694">RNA-binding</keyword>
<dbReference type="SMART" id="SM00359">
    <property type="entry name" value="PUA"/>
    <property type="match status" value="1"/>
</dbReference>
<evidence type="ECO:0000256" key="1">
    <source>
        <dbReference type="ARBA" id="ARBA00004604"/>
    </source>
</evidence>
<name>A0A9P6W372_RHOMI</name>
<dbReference type="CDD" id="cd21151">
    <property type="entry name" value="PUA_Nip7-like"/>
    <property type="match status" value="1"/>
</dbReference>
<evidence type="ECO:0000256" key="5">
    <source>
        <dbReference type="ARBA" id="ARBA00023242"/>
    </source>
</evidence>
<dbReference type="InterPro" id="IPR036974">
    <property type="entry name" value="PUA_sf"/>
</dbReference>
<dbReference type="InterPro" id="IPR040598">
    <property type="entry name" value="NIP7_N"/>
</dbReference>
<evidence type="ECO:0000256" key="4">
    <source>
        <dbReference type="ARBA" id="ARBA00022884"/>
    </source>
</evidence>
<reference evidence="8 9" key="1">
    <citation type="submission" date="2020-11" db="EMBL/GenBank/DDBJ databases">
        <title>Kefir isolates.</title>
        <authorList>
            <person name="Marcisauskas S."/>
            <person name="Kim Y."/>
            <person name="Blasche S."/>
        </authorList>
    </citation>
    <scope>NUCLEOTIDE SEQUENCE [LARGE SCALE GENOMIC DNA]</scope>
    <source>
        <strain evidence="8 9">KR</strain>
    </source>
</reference>
<evidence type="ECO:0000256" key="2">
    <source>
        <dbReference type="ARBA" id="ARBA00009895"/>
    </source>
</evidence>
<dbReference type="Pfam" id="PF03657">
    <property type="entry name" value="UPF0113"/>
    <property type="match status" value="1"/>
</dbReference>
<evidence type="ECO:0000256" key="3">
    <source>
        <dbReference type="ARBA" id="ARBA00022517"/>
    </source>
</evidence>
<comment type="function">
    <text evidence="6">Required for proper 27S pre-rRNA processing and 60S ribosome subunit assembly.</text>
</comment>
<dbReference type="CDD" id="cd21146">
    <property type="entry name" value="Nip7_N_euk"/>
    <property type="match status" value="1"/>
</dbReference>
<dbReference type="FunFam" id="3.10.450.220:FF:000001">
    <property type="entry name" value="60S ribosome subunit biogenesis protein NIP7 homolog"/>
    <property type="match status" value="1"/>
</dbReference>
<accession>A0A9P6W372</accession>
<dbReference type="Gene3D" id="3.10.450.220">
    <property type="match status" value="1"/>
</dbReference>
<sequence length="284" mass="32162">MHRGACPIYRLFVVDRLLDKQTNHDRPAVRPLTESETKTLFAKLANYLGPNLVHLVDTPDDPHVFRLHRSRVYYVRESLLRQAISVPRANLISLGVCLGKFSKTEKFRLHVTALDLMGKYAKNKADLPLHTLRFLPPPFHSGGLFNHRTCTRVFDPTSNRPDAGVATLARRRSCRLLPYRRQPRTASRLFAYLSATPSSQVWIKGNGEMPFLYGNHIVKAHLGKTTEDIVEHQGVVIYSMSDVPLGFGVTARSTIDTRKLDPTAIVVFNQADVGEYLRDEDTLF</sequence>
<keyword evidence="9" id="KW-1185">Reference proteome</keyword>
<dbReference type="FunFam" id="2.30.130.10:FF:000002">
    <property type="entry name" value="60S ribosome subunit biogenesis protein NIP7 homolog"/>
    <property type="match status" value="1"/>
</dbReference>